<name>A0A402BDY9_9CHLR</name>
<dbReference type="AlphaFoldDB" id="A0A402BDY9"/>
<gene>
    <name evidence="1" type="ORF">KDA_49960</name>
</gene>
<dbReference type="EMBL" id="BIFT01000002">
    <property type="protein sequence ID" value="GCE29512.1"/>
    <property type="molecule type" value="Genomic_DNA"/>
</dbReference>
<proteinExistence type="predicted"/>
<dbReference type="InterPro" id="IPR027417">
    <property type="entry name" value="P-loop_NTPase"/>
</dbReference>
<dbReference type="OrthoDB" id="134937at2"/>
<dbReference type="RefSeq" id="WP_126629761.1">
    <property type="nucleotide sequence ID" value="NZ_BIFT01000002.1"/>
</dbReference>
<evidence type="ECO:0000313" key="2">
    <source>
        <dbReference type="Proteomes" id="UP000287171"/>
    </source>
</evidence>
<evidence type="ECO:0000313" key="1">
    <source>
        <dbReference type="EMBL" id="GCE29512.1"/>
    </source>
</evidence>
<dbReference type="Gene3D" id="3.40.50.300">
    <property type="entry name" value="P-loop containing nucleotide triphosphate hydrolases"/>
    <property type="match status" value="1"/>
</dbReference>
<dbReference type="Proteomes" id="UP000287171">
    <property type="component" value="Unassembled WGS sequence"/>
</dbReference>
<protein>
    <recommendedName>
        <fullName evidence="3">Orc1-like AAA ATPase domain-containing protein</fullName>
    </recommendedName>
</protein>
<keyword evidence="2" id="KW-1185">Reference proteome</keyword>
<comment type="caution">
    <text evidence="1">The sequence shown here is derived from an EMBL/GenBank/DDBJ whole genome shotgun (WGS) entry which is preliminary data.</text>
</comment>
<dbReference type="SUPFAM" id="SSF52540">
    <property type="entry name" value="P-loop containing nucleoside triphosphate hydrolases"/>
    <property type="match status" value="1"/>
</dbReference>
<evidence type="ECO:0008006" key="3">
    <source>
        <dbReference type="Google" id="ProtNLM"/>
    </source>
</evidence>
<accession>A0A402BDY9</accession>
<organism evidence="1 2">
    <name type="scientific">Dictyobacter alpinus</name>
    <dbReference type="NCBI Taxonomy" id="2014873"/>
    <lineage>
        <taxon>Bacteria</taxon>
        <taxon>Bacillati</taxon>
        <taxon>Chloroflexota</taxon>
        <taxon>Ktedonobacteria</taxon>
        <taxon>Ktedonobacterales</taxon>
        <taxon>Dictyobacteraceae</taxon>
        <taxon>Dictyobacter</taxon>
    </lineage>
</organism>
<sequence length="221" mass="25168">MNTNLWQYNIQAPILPMPILHRESLIHLLAEHIKGPDTKKATSTKFILLCAPAGYGKTTLLVDTILQHQIICSWFFFEETNTPAIFLKGLLTSVQKNFPQLVPSFAAVLALEDVEINEHPDGELYWKSILDLMVTKLNGEISQHFVLAMCNYHKLQPHEALHRLLNHLLEHPFQRGVLVLESRSMKLFLSLSNSLRPSAIDCLRQQILQNGSFMPNNKVPL</sequence>
<reference evidence="2" key="1">
    <citation type="submission" date="2018-12" db="EMBL/GenBank/DDBJ databases">
        <title>Tengunoibacter tsumagoiensis gen. nov., sp. nov., Dictyobacter kobayashii sp. nov., D. alpinus sp. nov., and D. joshuensis sp. nov. and description of Dictyobacteraceae fam. nov. within the order Ktedonobacterales isolated from Tengu-no-mugimeshi.</title>
        <authorList>
            <person name="Wang C.M."/>
            <person name="Zheng Y."/>
            <person name="Sakai Y."/>
            <person name="Toyoda A."/>
            <person name="Minakuchi Y."/>
            <person name="Abe K."/>
            <person name="Yokota A."/>
            <person name="Yabe S."/>
        </authorList>
    </citation>
    <scope>NUCLEOTIDE SEQUENCE [LARGE SCALE GENOMIC DNA]</scope>
    <source>
        <strain evidence="2">Uno16</strain>
    </source>
</reference>